<proteinExistence type="inferred from homology"/>
<keyword evidence="8" id="KW-1185">Reference proteome</keyword>
<dbReference type="PANTHER" id="PTHR30349">
    <property type="entry name" value="PHAGE INTEGRASE-RELATED"/>
    <property type="match status" value="1"/>
</dbReference>
<comment type="caution">
    <text evidence="7">The sequence shown here is derived from an EMBL/GenBank/DDBJ whole genome shotgun (WGS) entry which is preliminary data.</text>
</comment>
<feature type="domain" description="Core-binding (CB)" evidence="6">
    <location>
        <begin position="55"/>
        <end position="140"/>
    </location>
</feature>
<dbReference type="GO" id="GO:0006310">
    <property type="term" value="P:DNA recombination"/>
    <property type="evidence" value="ECO:0007669"/>
    <property type="project" value="UniProtKB-KW"/>
</dbReference>
<evidence type="ECO:0000256" key="1">
    <source>
        <dbReference type="ARBA" id="ARBA00008857"/>
    </source>
</evidence>
<dbReference type="InterPro" id="IPR011010">
    <property type="entry name" value="DNA_brk_join_enz"/>
</dbReference>
<evidence type="ECO:0000259" key="5">
    <source>
        <dbReference type="PROSITE" id="PS51898"/>
    </source>
</evidence>
<keyword evidence="3" id="KW-0233">DNA recombination</keyword>
<dbReference type="InterPro" id="IPR010998">
    <property type="entry name" value="Integrase_recombinase_N"/>
</dbReference>
<dbReference type="InterPro" id="IPR058717">
    <property type="entry name" value="Phage_L5_Integrase_N"/>
</dbReference>
<gene>
    <name evidence="7" type="ORF">ESZ50_05770</name>
</gene>
<dbReference type="Gene3D" id="1.10.443.10">
    <property type="entry name" value="Intergrase catalytic core"/>
    <property type="match status" value="1"/>
</dbReference>
<dbReference type="SUPFAM" id="SSF56349">
    <property type="entry name" value="DNA breaking-rejoining enzymes"/>
    <property type="match status" value="1"/>
</dbReference>
<keyword evidence="2 4" id="KW-0238">DNA-binding</keyword>
<name>A0A6C2C6P3_9LACO</name>
<evidence type="ECO:0000259" key="6">
    <source>
        <dbReference type="PROSITE" id="PS51900"/>
    </source>
</evidence>
<dbReference type="InterPro" id="IPR013762">
    <property type="entry name" value="Integrase-like_cat_sf"/>
</dbReference>
<dbReference type="InterPro" id="IPR044068">
    <property type="entry name" value="CB"/>
</dbReference>
<sequence>MAISKQPNGKWRADFNYKGFDGKRHRKVKVFTTKTEANVWLATQQVSKSNNASKQKDMTFIDYFNEYAEIHLKSGLKESTIANWEHVRDNVVPIYFSNLALSELTRNIYQNFINEHSTGKAKSTVKVHHLIIKSVIQQAFHDGIIDVDPTYKIRLIGNDSKPSAEKFLEADEFNSLIAHLTSNKHYLNTKSTFLIYLVALSGMRVGEALALTASDFNTEKRTISINKTKQRSGQITTPKTKTSIRKIKMPDVFFKNYNDYVSSIDGNHLFGDTSDPTYLNKKLHRISEQLGFKNSISIHGLRHSHASFLLTHGVDISYVSQRLGHADVSLTMRVYAHLLNQLKEQEEEKTISILG</sequence>
<dbReference type="Pfam" id="PF13102">
    <property type="entry name" value="Phage_int_SAM_5"/>
    <property type="match status" value="1"/>
</dbReference>
<dbReference type="InterPro" id="IPR025269">
    <property type="entry name" value="SAM-like_dom"/>
</dbReference>
<dbReference type="Pfam" id="PF26003">
    <property type="entry name" value="Integrase_N_phage"/>
    <property type="match status" value="1"/>
</dbReference>
<reference evidence="7 8" key="1">
    <citation type="submission" date="2019-01" db="EMBL/GenBank/DDBJ databases">
        <title>Weissella sp. nov., a novel lactic acid bacterium isolated from animal feces.</title>
        <authorList>
            <person name="Wang L.-T."/>
        </authorList>
    </citation>
    <scope>NUCLEOTIDE SEQUENCE [LARGE SCALE GENOMIC DNA]</scope>
    <source>
        <strain evidence="7 8">8H-2</strain>
    </source>
</reference>
<dbReference type="CDD" id="cd01189">
    <property type="entry name" value="INT_ICEBs1_C_like"/>
    <property type="match status" value="1"/>
</dbReference>
<dbReference type="InterPro" id="IPR002104">
    <property type="entry name" value="Integrase_catalytic"/>
</dbReference>
<dbReference type="GO" id="GO:0003677">
    <property type="term" value="F:DNA binding"/>
    <property type="evidence" value="ECO:0007669"/>
    <property type="project" value="UniProtKB-UniRule"/>
</dbReference>
<dbReference type="PROSITE" id="PS51900">
    <property type="entry name" value="CB"/>
    <property type="match status" value="1"/>
</dbReference>
<dbReference type="EMBL" id="SDGZ01000014">
    <property type="protein sequence ID" value="TYC49651.1"/>
    <property type="molecule type" value="Genomic_DNA"/>
</dbReference>
<dbReference type="OrthoDB" id="9803188at2"/>
<dbReference type="AlphaFoldDB" id="A0A6C2C6P3"/>
<dbReference type="GO" id="GO:0015074">
    <property type="term" value="P:DNA integration"/>
    <property type="evidence" value="ECO:0007669"/>
    <property type="project" value="InterPro"/>
</dbReference>
<dbReference type="Gene3D" id="1.10.150.130">
    <property type="match status" value="1"/>
</dbReference>
<dbReference type="PROSITE" id="PS51898">
    <property type="entry name" value="TYR_RECOMBINASE"/>
    <property type="match status" value="1"/>
</dbReference>
<dbReference type="InterPro" id="IPR050090">
    <property type="entry name" value="Tyrosine_recombinase_XerCD"/>
</dbReference>
<dbReference type="Proteomes" id="UP000371977">
    <property type="component" value="Unassembled WGS sequence"/>
</dbReference>
<evidence type="ECO:0000313" key="8">
    <source>
        <dbReference type="Proteomes" id="UP000371977"/>
    </source>
</evidence>
<dbReference type="PANTHER" id="PTHR30349:SF64">
    <property type="entry name" value="PROPHAGE INTEGRASE INTD-RELATED"/>
    <property type="match status" value="1"/>
</dbReference>
<evidence type="ECO:0000256" key="2">
    <source>
        <dbReference type="ARBA" id="ARBA00023125"/>
    </source>
</evidence>
<accession>A0A6C2C6P3</accession>
<feature type="domain" description="Tyr recombinase" evidence="5">
    <location>
        <begin position="163"/>
        <end position="348"/>
    </location>
</feature>
<dbReference type="RefSeq" id="WP_148622643.1">
    <property type="nucleotide sequence ID" value="NZ_SDGZ01000014.1"/>
</dbReference>
<protein>
    <submittedName>
        <fullName evidence="7">Site-specific integrase</fullName>
    </submittedName>
</protein>
<evidence type="ECO:0000256" key="3">
    <source>
        <dbReference type="ARBA" id="ARBA00023172"/>
    </source>
</evidence>
<evidence type="ECO:0000256" key="4">
    <source>
        <dbReference type="PROSITE-ProRule" id="PRU01248"/>
    </source>
</evidence>
<dbReference type="Pfam" id="PF00589">
    <property type="entry name" value="Phage_integrase"/>
    <property type="match status" value="1"/>
</dbReference>
<organism evidence="7 8">
    <name type="scientific">Weissella muntiaci</name>
    <dbReference type="NCBI Taxonomy" id="2508881"/>
    <lineage>
        <taxon>Bacteria</taxon>
        <taxon>Bacillati</taxon>
        <taxon>Bacillota</taxon>
        <taxon>Bacilli</taxon>
        <taxon>Lactobacillales</taxon>
        <taxon>Lactobacillaceae</taxon>
        <taxon>Weissella</taxon>
    </lineage>
</organism>
<evidence type="ECO:0000313" key="7">
    <source>
        <dbReference type="EMBL" id="TYC49651.1"/>
    </source>
</evidence>
<comment type="similarity">
    <text evidence="1">Belongs to the 'phage' integrase family.</text>
</comment>